<keyword evidence="3" id="KW-1185">Reference proteome</keyword>
<evidence type="ECO:0000313" key="2">
    <source>
        <dbReference type="EMBL" id="GHA14140.1"/>
    </source>
</evidence>
<dbReference type="AlphaFoldDB" id="A0A918VQ50"/>
<dbReference type="Gene3D" id="1.40.20.10">
    <property type="entry name" value="CHAD domain"/>
    <property type="match status" value="1"/>
</dbReference>
<dbReference type="PROSITE" id="PS51708">
    <property type="entry name" value="CHAD"/>
    <property type="match status" value="1"/>
</dbReference>
<evidence type="ECO:0000313" key="3">
    <source>
        <dbReference type="Proteomes" id="UP000646579"/>
    </source>
</evidence>
<feature type="domain" description="CHAD" evidence="1">
    <location>
        <begin position="10"/>
        <end position="282"/>
    </location>
</feature>
<sequence>MLSFKFKRKDRSIQHAVRRIAREQIDKAIETAEDKSIDSEERIHAVRKRCKKMRGLVRVVRPEFDGYEKANATLRDAARRLAVSRDATVQIETLDDLKAEGDTGEAHEVSEAAYRSKRLELEARKSEAEAGSDPEQLLSEFVSEMKRLRRAVKRWRIDEDGFAAIEGGLTKTYRRMRSAMHEARENPSTETMHEWRKRAKYHWYHVSLLRDAAPAMLKARASALKDLGDLLGDHHDIAIFRSMLDTEDEQDALLERTAKERQSQLEATAFELGQQLAIESPSTLRKRFEGFWGLMKD</sequence>
<dbReference type="EMBL" id="BMZE01000001">
    <property type="protein sequence ID" value="GHA14140.1"/>
    <property type="molecule type" value="Genomic_DNA"/>
</dbReference>
<gene>
    <name evidence="2" type="ORF">GCM10007989_05990</name>
</gene>
<dbReference type="InterPro" id="IPR007899">
    <property type="entry name" value="CHAD_dom"/>
</dbReference>
<evidence type="ECO:0000259" key="1">
    <source>
        <dbReference type="PROSITE" id="PS51708"/>
    </source>
</evidence>
<reference evidence="2" key="2">
    <citation type="submission" date="2020-09" db="EMBL/GenBank/DDBJ databases">
        <authorList>
            <person name="Sun Q."/>
            <person name="Kim S."/>
        </authorList>
    </citation>
    <scope>NUCLEOTIDE SEQUENCE</scope>
    <source>
        <strain evidence="2">KCTC 32437</strain>
    </source>
</reference>
<proteinExistence type="predicted"/>
<accession>A0A918VQ50</accession>
<comment type="caution">
    <text evidence="2">The sequence shown here is derived from an EMBL/GenBank/DDBJ whole genome shotgun (WGS) entry which is preliminary data.</text>
</comment>
<dbReference type="Proteomes" id="UP000646579">
    <property type="component" value="Unassembled WGS sequence"/>
</dbReference>
<dbReference type="InterPro" id="IPR038186">
    <property type="entry name" value="CHAD_dom_sf"/>
</dbReference>
<protein>
    <recommendedName>
        <fullName evidence="1">CHAD domain-containing protein</fullName>
    </recommendedName>
</protein>
<organism evidence="2 3">
    <name type="scientific">Devosia pacifica</name>
    <dbReference type="NCBI Taxonomy" id="1335967"/>
    <lineage>
        <taxon>Bacteria</taxon>
        <taxon>Pseudomonadati</taxon>
        <taxon>Pseudomonadota</taxon>
        <taxon>Alphaproteobacteria</taxon>
        <taxon>Hyphomicrobiales</taxon>
        <taxon>Devosiaceae</taxon>
        <taxon>Devosia</taxon>
    </lineage>
</organism>
<dbReference type="SMART" id="SM00880">
    <property type="entry name" value="CHAD"/>
    <property type="match status" value="1"/>
</dbReference>
<dbReference type="Pfam" id="PF05235">
    <property type="entry name" value="CHAD"/>
    <property type="match status" value="1"/>
</dbReference>
<name>A0A918VQ50_9HYPH</name>
<reference evidence="2" key="1">
    <citation type="journal article" date="2014" name="Int. J. Syst. Evol. Microbiol.">
        <title>Complete genome sequence of Corynebacterium casei LMG S-19264T (=DSM 44701T), isolated from a smear-ripened cheese.</title>
        <authorList>
            <consortium name="US DOE Joint Genome Institute (JGI-PGF)"/>
            <person name="Walter F."/>
            <person name="Albersmeier A."/>
            <person name="Kalinowski J."/>
            <person name="Ruckert C."/>
        </authorList>
    </citation>
    <scope>NUCLEOTIDE SEQUENCE</scope>
    <source>
        <strain evidence="2">KCTC 32437</strain>
    </source>
</reference>
<dbReference type="PANTHER" id="PTHR39339:SF1">
    <property type="entry name" value="CHAD DOMAIN-CONTAINING PROTEIN"/>
    <property type="match status" value="1"/>
</dbReference>
<dbReference type="PANTHER" id="PTHR39339">
    <property type="entry name" value="SLR1444 PROTEIN"/>
    <property type="match status" value="1"/>
</dbReference>